<dbReference type="InterPro" id="IPR010221">
    <property type="entry name" value="VCBS_dom"/>
</dbReference>
<proteinExistence type="predicted"/>
<comment type="caution">
    <text evidence="2">The sequence shown here is derived from an EMBL/GenBank/DDBJ whole genome shotgun (WGS) entry which is preliminary data.</text>
</comment>
<evidence type="ECO:0000313" key="3">
    <source>
        <dbReference type="Proteomes" id="UP000766629"/>
    </source>
</evidence>
<dbReference type="EMBL" id="JAHVJA010000001">
    <property type="protein sequence ID" value="MBY6137921.1"/>
    <property type="molecule type" value="Genomic_DNA"/>
</dbReference>
<dbReference type="Pfam" id="PF17963">
    <property type="entry name" value="Big_9"/>
    <property type="match status" value="2"/>
</dbReference>
<dbReference type="Gene3D" id="3.40.50.410">
    <property type="entry name" value="von Willebrand factor, type A domain"/>
    <property type="match status" value="1"/>
</dbReference>
<organism evidence="2 3">
    <name type="scientific">Leisingera daeponensis</name>
    <dbReference type="NCBI Taxonomy" id="405746"/>
    <lineage>
        <taxon>Bacteria</taxon>
        <taxon>Pseudomonadati</taxon>
        <taxon>Pseudomonadota</taxon>
        <taxon>Alphaproteobacteria</taxon>
        <taxon>Rhodobacterales</taxon>
        <taxon>Roseobacteraceae</taxon>
        <taxon>Leisingera</taxon>
    </lineage>
</organism>
<gene>
    <name evidence="2" type="ORF">KUV26_00550</name>
</gene>
<dbReference type="Proteomes" id="UP000766629">
    <property type="component" value="Unassembled WGS sequence"/>
</dbReference>
<dbReference type="RefSeq" id="WP_222506986.1">
    <property type="nucleotide sequence ID" value="NZ_JAHVJA010000001.1"/>
</dbReference>
<dbReference type="InterPro" id="IPR036465">
    <property type="entry name" value="vWFA_dom_sf"/>
</dbReference>
<accession>A0ABS7NAL8</accession>
<evidence type="ECO:0000313" key="2">
    <source>
        <dbReference type="EMBL" id="MBY6137921.1"/>
    </source>
</evidence>
<keyword evidence="3" id="KW-1185">Reference proteome</keyword>
<name>A0ABS7NAL8_9RHOB</name>
<dbReference type="NCBIfam" id="TIGR01965">
    <property type="entry name" value="VCBS_repeat"/>
    <property type="match status" value="1"/>
</dbReference>
<dbReference type="Pfam" id="PF00092">
    <property type="entry name" value="VWA"/>
    <property type="match status" value="1"/>
</dbReference>
<dbReference type="InterPro" id="IPR002035">
    <property type="entry name" value="VWF_A"/>
</dbReference>
<dbReference type="SMART" id="SM00327">
    <property type="entry name" value="VWA"/>
    <property type="match status" value="1"/>
</dbReference>
<sequence>MFIIPGEVDTKITISEIIVDGKTALKISVDADESLQQADLRGLFFDLGLDDQGFLDGLSVMGADVTDSQFKTDKVKDLGNGANLNGAITKKGNGFDAGVEFGTQGIGKDDIDSTMFVLKHDSLDLDISLLDNVRFGVRYTSVGPEGEREDSLKIVGSSQGTPVANKDHLTTDEDTKKTINILDNDSDPDGDPLTVTDISGGTVGAYFAVTTDGGREGKVKVEADGTFTFNPKDNFQDLAEGEMDTVELKYQISDGNGGTDWANICIKIVGVNDAPKAEDDGPFFIESNDMDNFVVLANDTDVDSAIDPSTVMFSGASGTAANDSGELKYTAQDIGGDLIDDSLADTFVYTVDDVEGATSNPANVTVNVIDPLVETNTDDATGGNGQALSLTLSTEDRTFNDSSFVSVDIGAGAVSQNVNVSFVIDGSGSISSSEYTQQLIAVQDTIDDLRTAYTGSAATVTVQLVQFSLNAQQNTFDLFSPTLDDITGGTPLSPQLGGFTNYEAALQLADAFFSGKAAEDNFMLFTSDGEPNRPIPDAFVFGDEVTSLNASNVSITAVGFGGANQATLDTIDNTGGSEVVANAAALGDVFADSPIFPADLISFALSVNGGPVLFDETDLNPLGGGAFDLDSLLLMLDNSHTANNVVTATATFDTDNDGIADETLTAMTNINGTDGSDVIFV</sequence>
<reference evidence="2 3" key="1">
    <citation type="submission" date="2021-06" db="EMBL/GenBank/DDBJ databases">
        <title>50 bacteria genomes isolated from Dapeng, Shenzhen, China.</title>
        <authorList>
            <person name="Zheng W."/>
            <person name="Yu S."/>
            <person name="Huang Y."/>
        </authorList>
    </citation>
    <scope>NUCLEOTIDE SEQUENCE [LARGE SCALE GENOMIC DNA]</scope>
    <source>
        <strain evidence="2 3">DP1N14-2</strain>
    </source>
</reference>
<feature type="domain" description="VWFA" evidence="1">
    <location>
        <begin position="419"/>
        <end position="600"/>
    </location>
</feature>
<dbReference type="PROSITE" id="PS50234">
    <property type="entry name" value="VWFA"/>
    <property type="match status" value="1"/>
</dbReference>
<evidence type="ECO:0000259" key="1">
    <source>
        <dbReference type="PROSITE" id="PS50234"/>
    </source>
</evidence>
<dbReference type="SUPFAM" id="SSF53300">
    <property type="entry name" value="vWA-like"/>
    <property type="match status" value="1"/>
</dbReference>
<protein>
    <submittedName>
        <fullName evidence="2">Cadherin-like domain-containing protein</fullName>
    </submittedName>
</protein>